<dbReference type="NCBIfam" id="TIGR03696">
    <property type="entry name" value="Rhs_assc_core"/>
    <property type="match status" value="1"/>
</dbReference>
<evidence type="ECO:0000313" key="7">
    <source>
        <dbReference type="Proteomes" id="UP000677413"/>
    </source>
</evidence>
<keyword evidence="3" id="KW-0472">Membrane</keyword>
<evidence type="ECO:0000256" key="3">
    <source>
        <dbReference type="SAM" id="Phobius"/>
    </source>
</evidence>
<dbReference type="EMBL" id="JAGPYQ010000001">
    <property type="protein sequence ID" value="MBQ0848508.1"/>
    <property type="molecule type" value="Genomic_DNA"/>
</dbReference>
<dbReference type="Pfam" id="PF20148">
    <property type="entry name" value="DUF6531"/>
    <property type="match status" value="1"/>
</dbReference>
<dbReference type="Pfam" id="PF25023">
    <property type="entry name" value="TEN_YD-shell"/>
    <property type="match status" value="1"/>
</dbReference>
<dbReference type="InterPro" id="IPR056823">
    <property type="entry name" value="TEN-like_YD-shell"/>
</dbReference>
<dbReference type="PANTHER" id="PTHR32305">
    <property type="match status" value="1"/>
</dbReference>
<accession>A0A940XT85</accession>
<evidence type="ECO:0000259" key="4">
    <source>
        <dbReference type="Pfam" id="PF20148"/>
    </source>
</evidence>
<dbReference type="InterPro" id="IPR022385">
    <property type="entry name" value="Rhs_assc_core"/>
</dbReference>
<feature type="transmembrane region" description="Helical" evidence="3">
    <location>
        <begin position="250"/>
        <end position="280"/>
    </location>
</feature>
<feature type="compositionally biased region" description="Basic and acidic residues" evidence="2">
    <location>
        <begin position="139"/>
        <end position="177"/>
    </location>
</feature>
<name>A0A940XT85_9ACTN</name>
<keyword evidence="7" id="KW-1185">Reference proteome</keyword>
<dbReference type="SUPFAM" id="SSF63829">
    <property type="entry name" value="Calcium-dependent phosphotriesterase"/>
    <property type="match status" value="1"/>
</dbReference>
<keyword evidence="3" id="KW-1133">Transmembrane helix</keyword>
<protein>
    <submittedName>
        <fullName evidence="6">RHS repeat protein</fullName>
    </submittedName>
</protein>
<organism evidence="6 7">
    <name type="scientific">Streptomyces liliiviolaceus</name>
    <dbReference type="NCBI Taxonomy" id="2823109"/>
    <lineage>
        <taxon>Bacteria</taxon>
        <taxon>Bacillati</taxon>
        <taxon>Actinomycetota</taxon>
        <taxon>Actinomycetes</taxon>
        <taxon>Kitasatosporales</taxon>
        <taxon>Streptomycetaceae</taxon>
        <taxon>Streptomyces</taxon>
    </lineage>
</organism>
<proteinExistence type="predicted"/>
<dbReference type="InterPro" id="IPR045351">
    <property type="entry name" value="DUF6531"/>
</dbReference>
<evidence type="ECO:0000256" key="2">
    <source>
        <dbReference type="SAM" id="MobiDB-lite"/>
    </source>
</evidence>
<evidence type="ECO:0000313" key="6">
    <source>
        <dbReference type="EMBL" id="MBQ0848508.1"/>
    </source>
</evidence>
<dbReference type="RefSeq" id="WP_210882041.1">
    <property type="nucleotide sequence ID" value="NZ_JAGPYQ010000001.1"/>
</dbReference>
<comment type="caution">
    <text evidence="6">The sequence shown here is derived from an EMBL/GenBank/DDBJ whole genome shotgun (WGS) entry which is preliminary data.</text>
</comment>
<dbReference type="PRINTS" id="PR00394">
    <property type="entry name" value="RHSPROTEIN"/>
</dbReference>
<reference evidence="6 7" key="1">
    <citation type="submission" date="2021-04" db="EMBL/GenBank/DDBJ databases">
        <authorList>
            <person name="Tang X."/>
            <person name="Zhou X."/>
            <person name="Chen X."/>
            <person name="Cernava T."/>
            <person name="Zhang C."/>
        </authorList>
    </citation>
    <scope>NUCLEOTIDE SEQUENCE [LARGE SCALE GENOMIC DNA]</scope>
    <source>
        <strain evidence="6 7">BH-SS-21</strain>
    </source>
</reference>
<keyword evidence="3" id="KW-0812">Transmembrane</keyword>
<feature type="domain" description="DUF6531" evidence="4">
    <location>
        <begin position="372"/>
        <end position="443"/>
    </location>
</feature>
<dbReference type="NCBIfam" id="TIGR01643">
    <property type="entry name" value="YD_repeat_2x"/>
    <property type="match status" value="12"/>
</dbReference>
<dbReference type="InterPro" id="IPR050708">
    <property type="entry name" value="T6SS_VgrG/RHS"/>
</dbReference>
<keyword evidence="1" id="KW-0677">Repeat</keyword>
<dbReference type="InterPro" id="IPR031325">
    <property type="entry name" value="RHS_repeat"/>
</dbReference>
<dbReference type="Proteomes" id="UP000677413">
    <property type="component" value="Unassembled WGS sequence"/>
</dbReference>
<dbReference type="Pfam" id="PF05593">
    <property type="entry name" value="RHS_repeat"/>
    <property type="match status" value="8"/>
</dbReference>
<feature type="region of interest" description="Disordered" evidence="2">
    <location>
        <begin position="139"/>
        <end position="185"/>
    </location>
</feature>
<evidence type="ECO:0000256" key="1">
    <source>
        <dbReference type="ARBA" id="ARBA00022737"/>
    </source>
</evidence>
<sequence length="1503" mass="163534">MAGYRPTDWHVLDLEKDPTPGDPVRVKSLAKSLHDFADDVQDALRLVNGMAGEDAVLTMVGKTAEVFRDEFSGVPKNLKKLKKSYDLAGDALAAYWPELERAQTLADKALAKGRDAQADLSSAKSKLSSADSWVTRANKEADKYKDDPGSAGKDVPKPDEAKVRAATRDAQSAKDAHTAAQSDVTSAQSALDAAKKMAADARQMREDAAGEAKRKLDDASDAGIQNRKWYEEVGDWFVDNWDTIVAVCKVVVAVLGIIALIIGGPILGAIVLIAALVVLADTLNKYMKGQASLWDVAFAALDCIPGMKGLTTLGGLAKGLKGLRTMNGLKAGLKGMAAGVRGLGKSARSALADGAKGAYNRLKNLVRSKGSDPIDMATGAMFLPETDVTLAGTLPLAFTRRAASNHRTGWWFGPTWSSTIDERLETDEHGVVWVTEDGLLLAYAHPTGPHGPVFPEAGPRLPLTRLDNGGYRIEDRLTGITRRFACPVDGIALLERISDRNGDTIDFDYSEDGTPLAIRHSGGYRLGLTVTDGRVTALHLSGAGENGADLVLRTYGYADDCLTTVGNAAGRAMQFGYDDRHRITSWTDRNGRSYFYTYDTADRCVAEGGEAGHISLVLDYDGTDAAWPDARITTVTTAEGAVSRFVVNGNSQIVAEIDPLGGTIRTAWDEHHHLTSWTDQLGHTTSRAYDDLGRLLVLTRPDGASVQVGYDAEGNPHTITRPDGHVERREFDARGNCVTIARPGGTTTRYAYDDAGHLSSVTDPTGLVTRVRCDAAGLAEHVTDPLGGVTRYAHDAFGRVATVTDPLGNTSRMQWGADGELLRRTAADGQTEVWTYDAEGNRVRHTDALGAETRFEYTHFNLLAARTGPDGVRHSFAYDPSLRLLGVSRPDGRSWSYRYDAAGRLLSETDFDGRTRSYGHDARGQVIQRTNAAGQTVRIARDAFGRMVAKDADGAAGAYRYTYAYDLSGRLRAAEGPDAVVTLGRDPQGRLVRETVNGRSITFTHDAAGRTLSRTTPTGATSTWSYDGRGDLTRIHTAGRTLDFDHDAAGRLLSLGVGDALSLTSEYDGVGRVTSQAVAVDDGRTVHARSYRYRADGHLIGIEGPNGESRTFDLDAAGRTTAVRAENWTESYAYDDDGAQTTAAWPSRHPGQTSVGTRDYEGARLTRAGGTRYRYDDQGRLVHRHRTRLSRKAETWAYTWDAEDRLASVRTPDGTVWRYRYDPMGRRIAKQRMGADGTTVVEQTDFTWDGTTLCEQLTTDAAQAHTVALSWEHDGLRPVAQTERLLTASNEEIDARFFAMATDLVGSPTELLHEDGRVAWQGRSTLWGLTAWKSENSAYTPLRFPGQYYDPETGLHYNVHRYYDPETARYASPDPLGLGPSPNPFLYVLDPLLSADPLGLYEIGKPDPASQVGNLPMLADKIAAHGDIKNRGIPGIDDLDVPEHLEDLMTNSPGIRMRSTPSGNARFAWWDDATGTMLIREGDNGTFMQPDDGYEYFLKQLKE</sequence>
<evidence type="ECO:0000259" key="5">
    <source>
        <dbReference type="Pfam" id="PF25023"/>
    </source>
</evidence>
<dbReference type="Gene3D" id="2.180.10.10">
    <property type="entry name" value="RHS repeat-associated core"/>
    <property type="match status" value="2"/>
</dbReference>
<gene>
    <name evidence="6" type="ORF">J8N05_09830</name>
</gene>
<dbReference type="InterPro" id="IPR006530">
    <property type="entry name" value="YD"/>
</dbReference>
<dbReference type="PANTHER" id="PTHR32305:SF15">
    <property type="entry name" value="PROTEIN RHSA-RELATED"/>
    <property type="match status" value="1"/>
</dbReference>
<feature type="domain" description="Teneurin-like YD-shell" evidence="5">
    <location>
        <begin position="1061"/>
        <end position="1232"/>
    </location>
</feature>